<sequence length="222" mass="24138">MEHNISCSIDSGQLRRGQIQKQCSLQFLGDSLSSSLGLQEIPSGTQQTGAAPEPDVEAPNISMQTQHETSPETTNNGPRKTQDPPDSSSKSNNDGDSEHKCKDAISIATAFGSGSFLRAVTLLSTNTKTRVYALGALVVIYFAIFVTATEMLYLIFLVPCSTKAMDAIKFMIQFLLFLLVVVLLIEFYAHLPDQMLWTVGLACVVVLLSGVAMHYLNTWVSA</sequence>
<feature type="compositionally biased region" description="Polar residues" evidence="1">
    <location>
        <begin position="62"/>
        <end position="79"/>
    </location>
</feature>
<keyword evidence="4" id="KW-1185">Reference proteome</keyword>
<keyword evidence="2" id="KW-1133">Transmembrane helix</keyword>
<evidence type="ECO:0000313" key="3">
    <source>
        <dbReference type="EMBL" id="ERN15048.1"/>
    </source>
</evidence>
<dbReference type="Proteomes" id="UP000017836">
    <property type="component" value="Unassembled WGS sequence"/>
</dbReference>
<protein>
    <submittedName>
        <fullName evidence="3">Uncharacterized protein</fullName>
    </submittedName>
</protein>
<feature type="transmembrane region" description="Helical" evidence="2">
    <location>
        <begin position="170"/>
        <end position="189"/>
    </location>
</feature>
<name>U5D3Z0_AMBTC</name>
<evidence type="ECO:0000256" key="1">
    <source>
        <dbReference type="SAM" id="MobiDB-lite"/>
    </source>
</evidence>
<feature type="transmembrane region" description="Helical" evidence="2">
    <location>
        <begin position="131"/>
        <end position="158"/>
    </location>
</feature>
<feature type="compositionally biased region" description="Low complexity" evidence="1">
    <location>
        <begin position="84"/>
        <end position="94"/>
    </location>
</feature>
<keyword evidence="2" id="KW-0472">Membrane</keyword>
<organism evidence="3 4">
    <name type="scientific">Amborella trichopoda</name>
    <dbReference type="NCBI Taxonomy" id="13333"/>
    <lineage>
        <taxon>Eukaryota</taxon>
        <taxon>Viridiplantae</taxon>
        <taxon>Streptophyta</taxon>
        <taxon>Embryophyta</taxon>
        <taxon>Tracheophyta</taxon>
        <taxon>Spermatophyta</taxon>
        <taxon>Magnoliopsida</taxon>
        <taxon>Amborellales</taxon>
        <taxon>Amborellaceae</taxon>
        <taxon>Amborella</taxon>
    </lineage>
</organism>
<dbReference type="Gramene" id="ERN15048">
    <property type="protein sequence ID" value="ERN15048"/>
    <property type="gene ID" value="AMTR_s00315p00013850"/>
</dbReference>
<feature type="region of interest" description="Disordered" evidence="1">
    <location>
        <begin position="38"/>
        <end position="57"/>
    </location>
</feature>
<dbReference type="HOGENOM" id="CLU_1246859_0_0_1"/>
<feature type="region of interest" description="Disordered" evidence="1">
    <location>
        <begin position="62"/>
        <end position="99"/>
    </location>
</feature>
<evidence type="ECO:0000256" key="2">
    <source>
        <dbReference type="SAM" id="Phobius"/>
    </source>
</evidence>
<keyword evidence="2" id="KW-0812">Transmembrane</keyword>
<dbReference type="AlphaFoldDB" id="U5D3Z0"/>
<gene>
    <name evidence="3" type="ORF">AMTR_s00315p00013850</name>
</gene>
<evidence type="ECO:0000313" key="4">
    <source>
        <dbReference type="Proteomes" id="UP000017836"/>
    </source>
</evidence>
<dbReference type="EMBL" id="KI392512">
    <property type="protein sequence ID" value="ERN15048.1"/>
    <property type="molecule type" value="Genomic_DNA"/>
</dbReference>
<feature type="transmembrane region" description="Helical" evidence="2">
    <location>
        <begin position="195"/>
        <end position="216"/>
    </location>
</feature>
<proteinExistence type="predicted"/>
<accession>U5D3Z0</accession>
<reference evidence="4" key="1">
    <citation type="journal article" date="2013" name="Science">
        <title>The Amborella genome and the evolution of flowering plants.</title>
        <authorList>
            <consortium name="Amborella Genome Project"/>
        </authorList>
    </citation>
    <scope>NUCLEOTIDE SEQUENCE [LARGE SCALE GENOMIC DNA]</scope>
</reference>